<name>A0A2I6PFS9_9CAUD</name>
<dbReference type="Pfam" id="PF01817">
    <property type="entry name" value="CM_2"/>
    <property type="match status" value="1"/>
</dbReference>
<proteinExistence type="predicted"/>
<dbReference type="GO" id="GO:0004106">
    <property type="term" value="F:chorismate mutase activity"/>
    <property type="evidence" value="ECO:0007669"/>
    <property type="project" value="InterPro"/>
</dbReference>
<dbReference type="InterPro" id="IPR002701">
    <property type="entry name" value="CM_II_prokaryot"/>
</dbReference>
<evidence type="ECO:0000313" key="2">
    <source>
        <dbReference type="EMBL" id="AUM58595.1"/>
    </source>
</evidence>
<dbReference type="InterPro" id="IPR036263">
    <property type="entry name" value="Chorismate_II_sf"/>
</dbReference>
<keyword evidence="3" id="KW-1185">Reference proteome</keyword>
<dbReference type="Proteomes" id="UP000240538">
    <property type="component" value="Segment"/>
</dbReference>
<dbReference type="EMBL" id="MG696114">
    <property type="protein sequence ID" value="AUM58595.1"/>
    <property type="molecule type" value="Genomic_DNA"/>
</dbReference>
<protein>
    <recommendedName>
        <fullName evidence="1">Chorismate mutase domain-containing protein</fullName>
    </recommendedName>
</protein>
<dbReference type="InterPro" id="IPR036979">
    <property type="entry name" value="CM_dom_sf"/>
</dbReference>
<evidence type="ECO:0000259" key="1">
    <source>
        <dbReference type="PROSITE" id="PS51168"/>
    </source>
</evidence>
<dbReference type="Gene3D" id="1.20.59.10">
    <property type="entry name" value="Chorismate mutase"/>
    <property type="match status" value="1"/>
</dbReference>
<organism evidence="2 3">
    <name type="scientific">Proteus phage phiP4-3</name>
    <dbReference type="NCBI Taxonomy" id="2065203"/>
    <lineage>
        <taxon>Viruses</taxon>
        <taxon>Duplodnaviria</taxon>
        <taxon>Heunggongvirae</taxon>
        <taxon>Uroviricota</taxon>
        <taxon>Caudoviricetes</taxon>
        <taxon>Pantevenvirales</taxon>
        <taxon>Straboviridae</taxon>
        <taxon>Bragavirus</taxon>
        <taxon>Bragavirus p43</taxon>
    </lineage>
</organism>
<dbReference type="SMART" id="SM00830">
    <property type="entry name" value="CM_2"/>
    <property type="match status" value="1"/>
</dbReference>
<evidence type="ECO:0000313" key="3">
    <source>
        <dbReference type="Proteomes" id="UP000240538"/>
    </source>
</evidence>
<sequence length="124" mass="14265">MHHIDGAPVWPIYPGIEVPPFPKGFIKECNQRLIKEQLKEQLKGHVKDTLDEDRKAIQEIDKQMIELFNARNKLAIKIGQTKKAKGFPVYNGAVESKKLQQTPPEAQPLLVFLMNYSKKLQEML</sequence>
<feature type="domain" description="Chorismate mutase" evidence="1">
    <location>
        <begin position="44"/>
        <end position="124"/>
    </location>
</feature>
<gene>
    <name evidence="2" type="ORF">phiP43_237</name>
</gene>
<accession>A0A2I6PFS9</accession>
<dbReference type="PROSITE" id="PS51168">
    <property type="entry name" value="CHORISMATE_MUT_2"/>
    <property type="match status" value="1"/>
</dbReference>
<dbReference type="GO" id="GO:0046417">
    <property type="term" value="P:chorismate metabolic process"/>
    <property type="evidence" value="ECO:0007669"/>
    <property type="project" value="InterPro"/>
</dbReference>
<dbReference type="SUPFAM" id="SSF48600">
    <property type="entry name" value="Chorismate mutase II"/>
    <property type="match status" value="1"/>
</dbReference>
<reference evidence="2 3" key="1">
    <citation type="submission" date="2017-12" db="EMBL/GenBank/DDBJ databases">
        <title>Complete genome sequence and characterization of bacteriophage phiP4-3 infecting Proteus pennea.</title>
        <authorList>
            <person name="He Y."/>
            <person name="Yang H."/>
        </authorList>
    </citation>
    <scope>NUCLEOTIDE SEQUENCE [LARGE SCALE GENOMIC DNA]</scope>
</reference>